<feature type="domain" description="WW" evidence="2">
    <location>
        <begin position="362"/>
        <end position="394"/>
    </location>
</feature>
<dbReference type="GeneID" id="14883859"/>
<dbReference type="InterPro" id="IPR001202">
    <property type="entry name" value="WW_dom"/>
</dbReference>
<keyword evidence="4" id="KW-1185">Reference proteome</keyword>
<gene>
    <name evidence="3" type="ORF">EIN_283850</name>
</gene>
<dbReference type="VEuPathDB" id="AmoebaDB:EIN_283850"/>
<dbReference type="KEGG" id="eiv:EIN_283850"/>
<organism evidence="3 4">
    <name type="scientific">Entamoeba invadens IP1</name>
    <dbReference type="NCBI Taxonomy" id="370355"/>
    <lineage>
        <taxon>Eukaryota</taxon>
        <taxon>Amoebozoa</taxon>
        <taxon>Evosea</taxon>
        <taxon>Archamoebae</taxon>
        <taxon>Mastigamoebida</taxon>
        <taxon>Entamoebidae</taxon>
        <taxon>Entamoeba</taxon>
    </lineage>
</organism>
<dbReference type="InterPro" id="IPR014752">
    <property type="entry name" value="Arrestin-like_C"/>
</dbReference>
<evidence type="ECO:0000256" key="1">
    <source>
        <dbReference type="SAM" id="MobiDB-lite"/>
    </source>
</evidence>
<dbReference type="Gene3D" id="2.20.70.10">
    <property type="match status" value="1"/>
</dbReference>
<evidence type="ECO:0000313" key="3">
    <source>
        <dbReference type="EMBL" id="ELP84839.1"/>
    </source>
</evidence>
<dbReference type="OrthoDB" id="2333384at2759"/>
<evidence type="ECO:0000259" key="2">
    <source>
        <dbReference type="PROSITE" id="PS50020"/>
    </source>
</evidence>
<proteinExistence type="predicted"/>
<evidence type="ECO:0000313" key="4">
    <source>
        <dbReference type="Proteomes" id="UP000014680"/>
    </source>
</evidence>
<dbReference type="Gene3D" id="2.60.40.640">
    <property type="match status" value="1"/>
</dbReference>
<reference evidence="3 4" key="1">
    <citation type="submission" date="2012-10" db="EMBL/GenBank/DDBJ databases">
        <authorList>
            <person name="Zafar N."/>
            <person name="Inman J."/>
            <person name="Hall N."/>
            <person name="Lorenzi H."/>
            <person name="Caler E."/>
        </authorList>
    </citation>
    <scope>NUCLEOTIDE SEQUENCE [LARGE SCALE GENOMIC DNA]</scope>
    <source>
        <strain evidence="3 4">IP1</strain>
    </source>
</reference>
<feature type="compositionally biased region" description="Polar residues" evidence="1">
    <location>
        <begin position="675"/>
        <end position="687"/>
    </location>
</feature>
<feature type="region of interest" description="Disordered" evidence="1">
    <location>
        <begin position="656"/>
        <end position="738"/>
    </location>
</feature>
<dbReference type="RefSeq" id="XP_004184185.1">
    <property type="nucleotide sequence ID" value="XM_004184137.1"/>
</dbReference>
<accession>L7FKM1</accession>
<dbReference type="InterPro" id="IPR036020">
    <property type="entry name" value="WW_dom_sf"/>
</dbReference>
<dbReference type="Proteomes" id="UP000014680">
    <property type="component" value="Unassembled WGS sequence"/>
</dbReference>
<feature type="compositionally biased region" description="Basic and acidic residues" evidence="1">
    <location>
        <begin position="696"/>
        <end position="707"/>
    </location>
</feature>
<dbReference type="PROSITE" id="PS50020">
    <property type="entry name" value="WW_DOMAIN_2"/>
    <property type="match status" value="1"/>
</dbReference>
<dbReference type="PROSITE" id="PS01159">
    <property type="entry name" value="WW_DOMAIN_1"/>
    <property type="match status" value="1"/>
</dbReference>
<dbReference type="EMBL" id="KB207106">
    <property type="protein sequence ID" value="ELP84839.1"/>
    <property type="molecule type" value="Genomic_DNA"/>
</dbReference>
<sequence>MQQDYFPTTINLFSFGTFGQPVNGYVEIAVPFPSFIRNIQLTVVSCFTGIKVNTTTPPQVPPMNIDSNIEQWSKLTSYLTPIVQFDCLPKNDIQELPTGNHRFPFTFVIPMTNCPMLVIPQEDRIKFVYEIKATVFLKQLQFDSAYYPLPMLFHPIAQLQSPPSQVSTPFNKDSNLKVFIPKTTYFTGERVDITLTLELKKPIYRAALSLVGMYRAPGCVHRITFNSTLIPMTPEPKRFVIDILPIVPPTIITQFFRFEHFVLVELYLQLGPPLKVFIPITVVTSQDPSIKQMYATVSGVVLPKSPFLGINRRPPPPFPSSIVNGMQQGITEEGEIVNLDHKKKTMERNGDTEEVYPFFMNTMLPENWIIGYNRNERYFIDVEHKVTSWKDPREESAKVPQHVQRHSKGVLNVMAVRYEGISNSSKKEPEVFGMVFTDVERVLKTDVVKGCDGDFGGKTLGVELDNERENVCFFVFVKGKPDVCVGCVNFELSLMPFPSIIEGWFYLRPLAFTDNVSTGRVKLRVAYVEQAMALNEVIAMNIRSVTTSCNVPFYPYTEMYIEEARRQQERMEKGGIRMIKEEEGRIVLTWGKGELVGEKEKFFSKKSKKHDEEVPLIDLKGKNEEDLKYTEEKNDKEKAFDNMVAITETLMAPVQTTQVPPPTTYQNGHPFDSMNIGNPTTTLNVGQKTLPPLPPKKNDIDDLRVNEEVDTTQVGDDPVDQPLLNLEEPKNDPLGLFK</sequence>
<protein>
    <recommendedName>
        <fullName evidence="2">WW domain-containing protein</fullName>
    </recommendedName>
</protein>
<dbReference type="SUPFAM" id="SSF51045">
    <property type="entry name" value="WW domain"/>
    <property type="match status" value="1"/>
</dbReference>
<dbReference type="AlphaFoldDB" id="L7FKM1"/>
<name>L7FKM1_ENTIV</name>